<dbReference type="SMART" id="SM00317">
    <property type="entry name" value="SET"/>
    <property type="match status" value="1"/>
</dbReference>
<dbReference type="Gene3D" id="2.170.270.10">
    <property type="entry name" value="SET domain"/>
    <property type="match status" value="1"/>
</dbReference>
<evidence type="ECO:0000313" key="8">
    <source>
        <dbReference type="EMBL" id="KAJ7756313.1"/>
    </source>
</evidence>
<dbReference type="InterPro" id="IPR001214">
    <property type="entry name" value="SET_dom"/>
</dbReference>
<name>A0AAD7J4P4_9AGAR</name>
<dbReference type="Proteomes" id="UP001215598">
    <property type="component" value="Unassembled WGS sequence"/>
</dbReference>
<dbReference type="PANTHER" id="PTHR46402:SF2">
    <property type="entry name" value="HISTONE-LYSINE N-TRIMETHYLTRANSFERASE SMYD5"/>
    <property type="match status" value="1"/>
</dbReference>
<feature type="domain" description="SET" evidence="7">
    <location>
        <begin position="81"/>
        <end position="372"/>
    </location>
</feature>
<dbReference type="InterPro" id="IPR046341">
    <property type="entry name" value="SET_dom_sf"/>
</dbReference>
<keyword evidence="1" id="KW-0489">Methyltransferase</keyword>
<evidence type="ECO:0000313" key="9">
    <source>
        <dbReference type="Proteomes" id="UP001215598"/>
    </source>
</evidence>
<proteinExistence type="predicted"/>
<dbReference type="GO" id="GO:0042799">
    <property type="term" value="F:histone H4K20 methyltransferase activity"/>
    <property type="evidence" value="ECO:0007669"/>
    <property type="project" value="TreeGrafter"/>
</dbReference>
<dbReference type="GO" id="GO:0032259">
    <property type="term" value="P:methylation"/>
    <property type="evidence" value="ECO:0007669"/>
    <property type="project" value="UniProtKB-KW"/>
</dbReference>
<dbReference type="EMBL" id="JARKIB010000047">
    <property type="protein sequence ID" value="KAJ7756313.1"/>
    <property type="molecule type" value="Genomic_DNA"/>
</dbReference>
<gene>
    <name evidence="8" type="ORF">B0H16DRAFT_1826906</name>
</gene>
<evidence type="ECO:0000256" key="6">
    <source>
        <dbReference type="ARBA" id="ARBA00048619"/>
    </source>
</evidence>
<dbReference type="Pfam" id="PF00856">
    <property type="entry name" value="SET"/>
    <property type="match status" value="1"/>
</dbReference>
<evidence type="ECO:0000256" key="3">
    <source>
        <dbReference type="ARBA" id="ARBA00022691"/>
    </source>
</evidence>
<evidence type="ECO:0000256" key="1">
    <source>
        <dbReference type="ARBA" id="ARBA00022603"/>
    </source>
</evidence>
<keyword evidence="9" id="KW-1185">Reference proteome</keyword>
<evidence type="ECO:0000256" key="2">
    <source>
        <dbReference type="ARBA" id="ARBA00022679"/>
    </source>
</evidence>
<protein>
    <recommendedName>
        <fullName evidence="5">Histone-lysine N-methyltransferase SET5</fullName>
    </recommendedName>
    <alternativeName>
        <fullName evidence="4">SET domain-containing protein 5</fullName>
    </alternativeName>
</protein>
<evidence type="ECO:0000256" key="5">
    <source>
        <dbReference type="ARBA" id="ARBA00044528"/>
    </source>
</evidence>
<accession>A0AAD7J4P4</accession>
<keyword evidence="3" id="KW-0949">S-adenosyl-L-methionine</keyword>
<evidence type="ECO:0000259" key="7">
    <source>
        <dbReference type="PROSITE" id="PS50280"/>
    </source>
</evidence>
<keyword evidence="2" id="KW-0808">Transferase</keyword>
<dbReference type="SUPFAM" id="SSF82199">
    <property type="entry name" value="SET domain"/>
    <property type="match status" value="1"/>
</dbReference>
<sequence length="427" mass="47840">MASPSDDELRDALIELKAAHPTLGIPKLHARLRTDFPAWTVSEKRMRRILATFAPPKDTGTVPPYPSSQLVEGLDITQWTPRVDVRFFDKKKGKGLVAKEKITTGETIWVEDPFVIAPEWEIYDKQRDGQACSQCTTLFAHPSDARARCAHCPAAFCNTLCRKRADKTHPLLCSGQNPPSIALLRWMRSKEWLALHALTQCTARLLLANAAGEAALTADWHVVRSFAALGMEERARYSFRSGTCHPAPDRETWKTAFDMFCHTFHRPRHEEGANTKLTGEEKRIATVLRKPLPAEIEKALFDYETGFLRGLGRMSLNLEAHGGLYTLHSHLNHTCEPNVSVRHLDQRRALARITVKALVNIEPGQELLITYVNPAAGYGERRPALEAWGFICQCPRCVEEGRDWKPPEEPEGLGDLASELKAGLGLM</sequence>
<dbReference type="CDD" id="cd20071">
    <property type="entry name" value="SET_SMYD"/>
    <property type="match status" value="1"/>
</dbReference>
<reference evidence="8" key="1">
    <citation type="submission" date="2023-03" db="EMBL/GenBank/DDBJ databases">
        <title>Massive genome expansion in bonnet fungi (Mycena s.s.) driven by repeated elements and novel gene families across ecological guilds.</title>
        <authorList>
            <consortium name="Lawrence Berkeley National Laboratory"/>
            <person name="Harder C.B."/>
            <person name="Miyauchi S."/>
            <person name="Viragh M."/>
            <person name="Kuo A."/>
            <person name="Thoen E."/>
            <person name="Andreopoulos B."/>
            <person name="Lu D."/>
            <person name="Skrede I."/>
            <person name="Drula E."/>
            <person name="Henrissat B."/>
            <person name="Morin E."/>
            <person name="Kohler A."/>
            <person name="Barry K."/>
            <person name="LaButti K."/>
            <person name="Morin E."/>
            <person name="Salamov A."/>
            <person name="Lipzen A."/>
            <person name="Mereny Z."/>
            <person name="Hegedus B."/>
            <person name="Baldrian P."/>
            <person name="Stursova M."/>
            <person name="Weitz H."/>
            <person name="Taylor A."/>
            <person name="Grigoriev I.V."/>
            <person name="Nagy L.G."/>
            <person name="Martin F."/>
            <person name="Kauserud H."/>
        </authorList>
    </citation>
    <scope>NUCLEOTIDE SEQUENCE</scope>
    <source>
        <strain evidence="8">CBHHK182m</strain>
    </source>
</reference>
<dbReference type="Gene3D" id="1.10.220.160">
    <property type="match status" value="1"/>
</dbReference>
<evidence type="ECO:0000256" key="4">
    <source>
        <dbReference type="ARBA" id="ARBA00042380"/>
    </source>
</evidence>
<comment type="caution">
    <text evidence="8">The sequence shown here is derived from an EMBL/GenBank/DDBJ whole genome shotgun (WGS) entry which is preliminary data.</text>
</comment>
<dbReference type="PANTHER" id="PTHR46402">
    <property type="entry name" value="SET AND MYND DOMAIN-CONTAINING PROTEIN 5"/>
    <property type="match status" value="1"/>
</dbReference>
<dbReference type="PROSITE" id="PS50280">
    <property type="entry name" value="SET"/>
    <property type="match status" value="1"/>
</dbReference>
<dbReference type="AlphaFoldDB" id="A0AAD7J4P4"/>
<dbReference type="GO" id="GO:0045814">
    <property type="term" value="P:negative regulation of gene expression, epigenetic"/>
    <property type="evidence" value="ECO:0007669"/>
    <property type="project" value="TreeGrafter"/>
</dbReference>
<dbReference type="Gene3D" id="6.10.140.2220">
    <property type="match status" value="1"/>
</dbReference>
<comment type="catalytic activity">
    <reaction evidence="6">
        <text>L-lysyl-[histone] + S-adenosyl-L-methionine = N(6)-methyl-L-lysyl-[histone] + S-adenosyl-L-homocysteine + H(+)</text>
        <dbReference type="Rhea" id="RHEA:10024"/>
        <dbReference type="Rhea" id="RHEA-COMP:9845"/>
        <dbReference type="Rhea" id="RHEA-COMP:9846"/>
        <dbReference type="ChEBI" id="CHEBI:15378"/>
        <dbReference type="ChEBI" id="CHEBI:29969"/>
        <dbReference type="ChEBI" id="CHEBI:57856"/>
        <dbReference type="ChEBI" id="CHEBI:59789"/>
        <dbReference type="ChEBI" id="CHEBI:61929"/>
    </reaction>
    <physiologicalReaction direction="left-to-right" evidence="6">
        <dbReference type="Rhea" id="RHEA:10025"/>
    </physiologicalReaction>
</comment>
<organism evidence="8 9">
    <name type="scientific">Mycena metata</name>
    <dbReference type="NCBI Taxonomy" id="1033252"/>
    <lineage>
        <taxon>Eukaryota</taxon>
        <taxon>Fungi</taxon>
        <taxon>Dikarya</taxon>
        <taxon>Basidiomycota</taxon>
        <taxon>Agaricomycotina</taxon>
        <taxon>Agaricomycetes</taxon>
        <taxon>Agaricomycetidae</taxon>
        <taxon>Agaricales</taxon>
        <taxon>Marasmiineae</taxon>
        <taxon>Mycenaceae</taxon>
        <taxon>Mycena</taxon>
    </lineage>
</organism>